<evidence type="ECO:0000313" key="4">
    <source>
        <dbReference type="Proteomes" id="UP001501599"/>
    </source>
</evidence>
<feature type="compositionally biased region" description="Low complexity" evidence="1">
    <location>
        <begin position="9"/>
        <end position="20"/>
    </location>
</feature>
<keyword evidence="2" id="KW-0812">Transmembrane</keyword>
<keyword evidence="2" id="KW-1133">Transmembrane helix</keyword>
<gene>
    <name evidence="3" type="ORF">GCM10009846_03290</name>
</gene>
<feature type="transmembrane region" description="Helical" evidence="2">
    <location>
        <begin position="101"/>
        <end position="125"/>
    </location>
</feature>
<feature type="transmembrane region" description="Helical" evidence="2">
    <location>
        <begin position="52"/>
        <end position="81"/>
    </location>
</feature>
<sequence>MTYTPPGQEPQQPQYSAPQQSGYATPQYSVGQQSYSGYAAPAPKSDRKTFGLWALILGLSGFLLPFFLNSIAAIVLGIVGLMKENSKGMSITGIVTGAINLLIWGPIVWFVIVPGLFLLFALGAAGASTY</sequence>
<dbReference type="RefSeq" id="WP_344339634.1">
    <property type="nucleotide sequence ID" value="NZ_BAAAQT010000001.1"/>
</dbReference>
<evidence type="ECO:0000256" key="1">
    <source>
        <dbReference type="SAM" id="MobiDB-lite"/>
    </source>
</evidence>
<proteinExistence type="predicted"/>
<keyword evidence="4" id="KW-1185">Reference proteome</keyword>
<accession>A0ABP5ME79</accession>
<reference evidence="4" key="1">
    <citation type="journal article" date="2019" name="Int. J. Syst. Evol. Microbiol.">
        <title>The Global Catalogue of Microorganisms (GCM) 10K type strain sequencing project: providing services to taxonomists for standard genome sequencing and annotation.</title>
        <authorList>
            <consortium name="The Broad Institute Genomics Platform"/>
            <consortium name="The Broad Institute Genome Sequencing Center for Infectious Disease"/>
            <person name="Wu L."/>
            <person name="Ma J."/>
        </authorList>
    </citation>
    <scope>NUCLEOTIDE SEQUENCE [LARGE SCALE GENOMIC DNA]</scope>
    <source>
        <strain evidence="4">JCM 16026</strain>
    </source>
</reference>
<organism evidence="3 4">
    <name type="scientific">Agrococcus versicolor</name>
    <dbReference type="NCBI Taxonomy" id="501482"/>
    <lineage>
        <taxon>Bacteria</taxon>
        <taxon>Bacillati</taxon>
        <taxon>Actinomycetota</taxon>
        <taxon>Actinomycetes</taxon>
        <taxon>Micrococcales</taxon>
        <taxon>Microbacteriaceae</taxon>
        <taxon>Agrococcus</taxon>
    </lineage>
</organism>
<comment type="caution">
    <text evidence="3">The sequence shown here is derived from an EMBL/GenBank/DDBJ whole genome shotgun (WGS) entry which is preliminary data.</text>
</comment>
<evidence type="ECO:0000256" key="2">
    <source>
        <dbReference type="SAM" id="Phobius"/>
    </source>
</evidence>
<name>A0ABP5ME79_9MICO</name>
<keyword evidence="2" id="KW-0472">Membrane</keyword>
<dbReference type="Proteomes" id="UP001501599">
    <property type="component" value="Unassembled WGS sequence"/>
</dbReference>
<feature type="region of interest" description="Disordered" evidence="1">
    <location>
        <begin position="1"/>
        <end position="28"/>
    </location>
</feature>
<evidence type="ECO:0000313" key="3">
    <source>
        <dbReference type="EMBL" id="GAA2171005.1"/>
    </source>
</evidence>
<protein>
    <recommendedName>
        <fullName evidence="5">DUF4190 domain-containing protein</fullName>
    </recommendedName>
</protein>
<evidence type="ECO:0008006" key="5">
    <source>
        <dbReference type="Google" id="ProtNLM"/>
    </source>
</evidence>
<dbReference type="EMBL" id="BAAAQT010000001">
    <property type="protein sequence ID" value="GAA2171005.1"/>
    <property type="molecule type" value="Genomic_DNA"/>
</dbReference>